<evidence type="ECO:0000313" key="6">
    <source>
        <dbReference type="EMBL" id="MEQ2315708.1"/>
    </source>
</evidence>
<proteinExistence type="predicted"/>
<evidence type="ECO:0000256" key="1">
    <source>
        <dbReference type="ARBA" id="ARBA00004123"/>
    </source>
</evidence>
<dbReference type="InterPro" id="IPR022102">
    <property type="entry name" value="HJURP_C"/>
</dbReference>
<name>A0ABV1AE55_9TELE</name>
<organism evidence="6 7">
    <name type="scientific">Ameca splendens</name>
    <dbReference type="NCBI Taxonomy" id="208324"/>
    <lineage>
        <taxon>Eukaryota</taxon>
        <taxon>Metazoa</taxon>
        <taxon>Chordata</taxon>
        <taxon>Craniata</taxon>
        <taxon>Vertebrata</taxon>
        <taxon>Euteleostomi</taxon>
        <taxon>Actinopterygii</taxon>
        <taxon>Neopterygii</taxon>
        <taxon>Teleostei</taxon>
        <taxon>Neoteleostei</taxon>
        <taxon>Acanthomorphata</taxon>
        <taxon>Ovalentaria</taxon>
        <taxon>Atherinomorphae</taxon>
        <taxon>Cyprinodontiformes</taxon>
        <taxon>Goodeidae</taxon>
        <taxon>Ameca</taxon>
    </lineage>
</organism>
<feature type="region of interest" description="Disordered" evidence="4">
    <location>
        <begin position="89"/>
        <end position="112"/>
    </location>
</feature>
<evidence type="ECO:0000313" key="7">
    <source>
        <dbReference type="Proteomes" id="UP001469553"/>
    </source>
</evidence>
<sequence>TLRKKGFNGCNSPEPDGDDSIDQSPLNDRKTEDLDSLFKRYGVSTITPLSPFLTYSFCSSSPSLSAVSFVSISLSVFLASTSVVRGTKALNKKEHRDSESPDPEEPFSLTPRTEEKYKKIDEEFDKMMQNYRLSDYSSLLTAVRSLFRSAIAVKPLYCFCKFKEL</sequence>
<keyword evidence="2" id="KW-0238">DNA-binding</keyword>
<evidence type="ECO:0000259" key="5">
    <source>
        <dbReference type="Pfam" id="PF12347"/>
    </source>
</evidence>
<dbReference type="Pfam" id="PF12347">
    <property type="entry name" value="HJURP_C"/>
    <property type="match status" value="1"/>
</dbReference>
<accession>A0ABV1AE55</accession>
<feature type="non-terminal residue" evidence="6">
    <location>
        <position position="1"/>
    </location>
</feature>
<dbReference type="EMBL" id="JAHRIP010087108">
    <property type="protein sequence ID" value="MEQ2315708.1"/>
    <property type="molecule type" value="Genomic_DNA"/>
</dbReference>
<comment type="caution">
    <text evidence="6">The sequence shown here is derived from an EMBL/GenBank/DDBJ whole genome shotgun (WGS) entry which is preliminary data.</text>
</comment>
<keyword evidence="3" id="KW-0539">Nucleus</keyword>
<dbReference type="Proteomes" id="UP001469553">
    <property type="component" value="Unassembled WGS sequence"/>
</dbReference>
<protein>
    <recommendedName>
        <fullName evidence="5">Holliday junction regulator protein family C-terminal domain-containing protein</fullName>
    </recommendedName>
</protein>
<feature type="domain" description="Holliday junction regulator protein family C-terminal" evidence="5">
    <location>
        <begin position="98"/>
        <end position="134"/>
    </location>
</feature>
<evidence type="ECO:0000256" key="3">
    <source>
        <dbReference type="ARBA" id="ARBA00023242"/>
    </source>
</evidence>
<keyword evidence="7" id="KW-1185">Reference proteome</keyword>
<feature type="region of interest" description="Disordered" evidence="4">
    <location>
        <begin position="1"/>
        <end position="29"/>
    </location>
</feature>
<reference evidence="6 7" key="1">
    <citation type="submission" date="2021-06" db="EMBL/GenBank/DDBJ databases">
        <authorList>
            <person name="Palmer J.M."/>
        </authorList>
    </citation>
    <scope>NUCLEOTIDE SEQUENCE [LARGE SCALE GENOMIC DNA]</scope>
    <source>
        <strain evidence="6 7">AS_MEX2019</strain>
        <tissue evidence="6">Muscle</tissue>
    </source>
</reference>
<evidence type="ECO:0000256" key="2">
    <source>
        <dbReference type="ARBA" id="ARBA00023125"/>
    </source>
</evidence>
<comment type="subcellular location">
    <subcellularLocation>
        <location evidence="1">Nucleus</location>
    </subcellularLocation>
</comment>
<gene>
    <name evidence="6" type="ORF">AMECASPLE_025230</name>
</gene>
<evidence type="ECO:0000256" key="4">
    <source>
        <dbReference type="SAM" id="MobiDB-lite"/>
    </source>
</evidence>